<protein>
    <submittedName>
        <fullName evidence="2">Uncharacterized protein</fullName>
    </submittedName>
</protein>
<name>A0A225VWQ0_9STRA</name>
<evidence type="ECO:0000313" key="3">
    <source>
        <dbReference type="Proteomes" id="UP000198211"/>
    </source>
</evidence>
<organism evidence="2 3">
    <name type="scientific">Phytophthora megakarya</name>
    <dbReference type="NCBI Taxonomy" id="4795"/>
    <lineage>
        <taxon>Eukaryota</taxon>
        <taxon>Sar</taxon>
        <taxon>Stramenopiles</taxon>
        <taxon>Oomycota</taxon>
        <taxon>Peronosporomycetes</taxon>
        <taxon>Peronosporales</taxon>
        <taxon>Peronosporaceae</taxon>
        <taxon>Phytophthora</taxon>
    </lineage>
</organism>
<sequence length="260" mass="29559">MPLTNAQVRAEIDRLNQAMADRSKFTSKRGDIAREWLFQIENACRINGIHVESASVRLPGITRSAMEKPASGWFLHWSLTTRTEEHMSGYFREHVFQHFKSSTYQAALHEKLLKLKPTADIKTYNGRAHLPLRKQLKAPDSDTEDREEQQWTNEDLAQIISKKDLFSFFLDDHVMKILSPTLIGELQGITPGAFNASTQPETFKLTPTRNPEYQTVSSQYASATSEAESDSSADLQRMTLGPSGEEMLRDRQNNSKPDRS</sequence>
<feature type="compositionally biased region" description="Low complexity" evidence="1">
    <location>
        <begin position="221"/>
        <end position="234"/>
    </location>
</feature>
<dbReference type="Proteomes" id="UP000198211">
    <property type="component" value="Unassembled WGS sequence"/>
</dbReference>
<keyword evidence="3" id="KW-1185">Reference proteome</keyword>
<feature type="region of interest" description="Disordered" evidence="1">
    <location>
        <begin position="217"/>
        <end position="260"/>
    </location>
</feature>
<reference evidence="3" key="1">
    <citation type="submission" date="2017-03" db="EMBL/GenBank/DDBJ databases">
        <title>Phytopthora megakarya and P. palmivora, two closely related causual agents of cacao black pod achieved similar genome size and gene model numbers by different mechanisms.</title>
        <authorList>
            <person name="Ali S."/>
            <person name="Shao J."/>
            <person name="Larry D.J."/>
            <person name="Kronmiller B."/>
            <person name="Shen D."/>
            <person name="Strem M.D."/>
            <person name="Melnick R.L."/>
            <person name="Guiltinan M.J."/>
            <person name="Tyler B.M."/>
            <person name="Meinhardt L.W."/>
            <person name="Bailey B.A."/>
        </authorList>
    </citation>
    <scope>NUCLEOTIDE SEQUENCE [LARGE SCALE GENOMIC DNA]</scope>
    <source>
        <strain evidence="3">zdho120</strain>
    </source>
</reference>
<proteinExistence type="predicted"/>
<dbReference type="AlphaFoldDB" id="A0A225VWQ0"/>
<comment type="caution">
    <text evidence="2">The sequence shown here is derived from an EMBL/GenBank/DDBJ whole genome shotgun (WGS) entry which is preliminary data.</text>
</comment>
<accession>A0A225VWQ0</accession>
<gene>
    <name evidence="2" type="ORF">PHMEG_00017691</name>
</gene>
<evidence type="ECO:0000256" key="1">
    <source>
        <dbReference type="SAM" id="MobiDB-lite"/>
    </source>
</evidence>
<feature type="compositionally biased region" description="Basic and acidic residues" evidence="1">
    <location>
        <begin position="246"/>
        <end position="260"/>
    </location>
</feature>
<evidence type="ECO:0000313" key="2">
    <source>
        <dbReference type="EMBL" id="OWZ09584.1"/>
    </source>
</evidence>
<dbReference type="EMBL" id="NBNE01002734">
    <property type="protein sequence ID" value="OWZ09584.1"/>
    <property type="molecule type" value="Genomic_DNA"/>
</dbReference>